<keyword evidence="1" id="KW-1133">Transmembrane helix</keyword>
<keyword evidence="1" id="KW-0812">Transmembrane</keyword>
<dbReference type="PANTHER" id="PTHR40106">
    <property type="entry name" value="INNER MEMBRANE PROTEIN RCLC"/>
    <property type="match status" value="1"/>
</dbReference>
<evidence type="ECO:0000313" key="2">
    <source>
        <dbReference type="EMBL" id="MBB5889028.1"/>
    </source>
</evidence>
<keyword evidence="1" id="KW-0472">Membrane</keyword>
<dbReference type="PIRSF" id="PIRSF028065">
    <property type="entry name" value="UCP028065"/>
    <property type="match status" value="1"/>
</dbReference>
<dbReference type="AlphaFoldDB" id="A0A7W9NEK3"/>
<dbReference type="Pfam" id="PF04224">
    <property type="entry name" value="DUF417"/>
    <property type="match status" value="1"/>
</dbReference>
<dbReference type="RefSeq" id="WP_345029099.1">
    <property type="nucleotide sequence ID" value="NZ_BAAAWY010000013.1"/>
</dbReference>
<reference evidence="2 3" key="1">
    <citation type="submission" date="2020-08" db="EMBL/GenBank/DDBJ databases">
        <title>Sequencing the genomes of 1000 actinobacteria strains.</title>
        <authorList>
            <person name="Klenk H.-P."/>
        </authorList>
    </citation>
    <scope>NUCLEOTIDE SEQUENCE [LARGE SCALE GENOMIC DNA]</scope>
    <source>
        <strain evidence="2 3">DSM 43851</strain>
    </source>
</reference>
<gene>
    <name evidence="2" type="ORF">BJ998_000224</name>
</gene>
<keyword evidence="3" id="KW-1185">Reference proteome</keyword>
<dbReference type="InterPro" id="IPR016865">
    <property type="entry name" value="RclC"/>
</dbReference>
<dbReference type="InterPro" id="IPR007339">
    <property type="entry name" value="RclC-like"/>
</dbReference>
<name>A0A7W9NEK3_9PSEU</name>
<dbReference type="Proteomes" id="UP000585638">
    <property type="component" value="Unassembled WGS sequence"/>
</dbReference>
<sequence>MGSFVSRYGLVAVLALFGGGKYVKMDSRVLIEQSPLLSWIYDFLSPQAVAYALGTTEIVTAILIACGLRLPRVSAAGSAIAVALFVCTLSFLFSTKGVVVTFAAGFFPVFSAQPGQFLLKDIVLIGVALWTLGQSLHAAGDAVRARVVEEAQHAA</sequence>
<dbReference type="PANTHER" id="PTHR40106:SF1">
    <property type="entry name" value="INNER MEMBRANE PROTEIN RCLC"/>
    <property type="match status" value="1"/>
</dbReference>
<feature type="transmembrane region" description="Helical" evidence="1">
    <location>
        <begin position="80"/>
        <end position="110"/>
    </location>
</feature>
<feature type="transmembrane region" description="Helical" evidence="1">
    <location>
        <begin position="49"/>
        <end position="68"/>
    </location>
</feature>
<dbReference type="EMBL" id="JACHIR010000001">
    <property type="protein sequence ID" value="MBB5889028.1"/>
    <property type="molecule type" value="Genomic_DNA"/>
</dbReference>
<protein>
    <submittedName>
        <fullName evidence="2">Putative membrane protein YkgB</fullName>
    </submittedName>
</protein>
<dbReference type="GO" id="GO:1901530">
    <property type="term" value="P:response to hypochlorite"/>
    <property type="evidence" value="ECO:0007669"/>
    <property type="project" value="TreeGrafter"/>
</dbReference>
<comment type="caution">
    <text evidence="2">The sequence shown here is derived from an EMBL/GenBank/DDBJ whole genome shotgun (WGS) entry which is preliminary data.</text>
</comment>
<accession>A0A7W9NEK3</accession>
<evidence type="ECO:0000313" key="3">
    <source>
        <dbReference type="Proteomes" id="UP000585638"/>
    </source>
</evidence>
<dbReference type="GO" id="GO:0005886">
    <property type="term" value="C:plasma membrane"/>
    <property type="evidence" value="ECO:0007669"/>
    <property type="project" value="TreeGrafter"/>
</dbReference>
<proteinExistence type="predicted"/>
<organism evidence="2 3">
    <name type="scientific">Kutzneria kofuensis</name>
    <dbReference type="NCBI Taxonomy" id="103725"/>
    <lineage>
        <taxon>Bacteria</taxon>
        <taxon>Bacillati</taxon>
        <taxon>Actinomycetota</taxon>
        <taxon>Actinomycetes</taxon>
        <taxon>Pseudonocardiales</taxon>
        <taxon>Pseudonocardiaceae</taxon>
        <taxon>Kutzneria</taxon>
    </lineage>
</organism>
<evidence type="ECO:0000256" key="1">
    <source>
        <dbReference type="SAM" id="Phobius"/>
    </source>
</evidence>